<name>A0A1H6AW97_9RHOB</name>
<feature type="domain" description="Outer membrane protein beta-barrel" evidence="3">
    <location>
        <begin position="11"/>
        <end position="223"/>
    </location>
</feature>
<dbReference type="InterPro" id="IPR027385">
    <property type="entry name" value="Beta-barrel_OMP"/>
</dbReference>
<gene>
    <name evidence="4" type="ORF">SAMN04488045_3196</name>
</gene>
<evidence type="ECO:0000313" key="5">
    <source>
        <dbReference type="Proteomes" id="UP000236752"/>
    </source>
</evidence>
<evidence type="ECO:0000313" key="4">
    <source>
        <dbReference type="EMBL" id="SEG52347.1"/>
    </source>
</evidence>
<reference evidence="4 5" key="1">
    <citation type="submission" date="2016-10" db="EMBL/GenBank/DDBJ databases">
        <authorList>
            <person name="de Groot N.N."/>
        </authorList>
    </citation>
    <scope>NUCLEOTIDE SEQUENCE [LARGE SCALE GENOMIC DNA]</scope>
    <source>
        <strain evidence="4 5">DSM 26915</strain>
    </source>
</reference>
<accession>A0A1H6AW97</accession>
<feature type="chain" id="PRO_5009293085" evidence="2">
    <location>
        <begin position="23"/>
        <end position="249"/>
    </location>
</feature>
<keyword evidence="1 2" id="KW-0732">Signal</keyword>
<dbReference type="SUPFAM" id="SSF56925">
    <property type="entry name" value="OMPA-like"/>
    <property type="match status" value="1"/>
</dbReference>
<dbReference type="OrthoDB" id="7842578at2"/>
<dbReference type="EMBL" id="FNUZ01000005">
    <property type="protein sequence ID" value="SEG52347.1"/>
    <property type="molecule type" value="Genomic_DNA"/>
</dbReference>
<dbReference type="Gene3D" id="2.40.160.20">
    <property type="match status" value="1"/>
</dbReference>
<evidence type="ECO:0000256" key="1">
    <source>
        <dbReference type="ARBA" id="ARBA00022729"/>
    </source>
</evidence>
<proteinExistence type="predicted"/>
<dbReference type="RefSeq" id="WP_103911481.1">
    <property type="nucleotide sequence ID" value="NZ_FNUZ01000005.1"/>
</dbReference>
<protein>
    <submittedName>
        <fullName evidence="4">Outer membrane protein beta-barrel domain-containing protein</fullName>
    </submittedName>
</protein>
<keyword evidence="5" id="KW-1185">Reference proteome</keyword>
<evidence type="ECO:0000259" key="3">
    <source>
        <dbReference type="Pfam" id="PF13505"/>
    </source>
</evidence>
<dbReference type="AlphaFoldDB" id="A0A1H6AW97"/>
<organism evidence="4 5">
    <name type="scientific">Thalassococcus halodurans</name>
    <dbReference type="NCBI Taxonomy" id="373675"/>
    <lineage>
        <taxon>Bacteria</taxon>
        <taxon>Pseudomonadati</taxon>
        <taxon>Pseudomonadota</taxon>
        <taxon>Alphaproteobacteria</taxon>
        <taxon>Rhodobacterales</taxon>
        <taxon>Roseobacteraceae</taxon>
        <taxon>Thalassococcus</taxon>
    </lineage>
</organism>
<evidence type="ECO:0000256" key="2">
    <source>
        <dbReference type="SAM" id="SignalP"/>
    </source>
</evidence>
<dbReference type="InterPro" id="IPR011250">
    <property type="entry name" value="OMP/PagP_B-barrel"/>
</dbReference>
<dbReference type="Proteomes" id="UP000236752">
    <property type="component" value="Unassembled WGS sequence"/>
</dbReference>
<sequence length="249" mass="26373">MTKETKIGAGLLAALIAAQPVAAVAEGEYLKLQLGTFAPTAEDEYWRPHGYPDDPQVNFDIGAMDNTGFASVAIGKSFGNNIRGDVELLVTGATDATGACDSASDGTPCSEHADITDAKFKTSALMANVSYDFAMSGKLQPYVTAGVGVARNKVTSWTRTANPDNDTTRPVRTFSDDTNVDLAWSVGAGVTYDLGQVKRPMFLDMSYRYFNLGEAQGGSTPDDTGEVPVKALNFDVTGHVLAVGVRIPF</sequence>
<dbReference type="Pfam" id="PF13505">
    <property type="entry name" value="OMP_b-brl"/>
    <property type="match status" value="1"/>
</dbReference>
<feature type="signal peptide" evidence="2">
    <location>
        <begin position="1"/>
        <end position="22"/>
    </location>
</feature>